<organism evidence="2 3">
    <name type="scientific">Volvox reticuliferus</name>
    <dbReference type="NCBI Taxonomy" id="1737510"/>
    <lineage>
        <taxon>Eukaryota</taxon>
        <taxon>Viridiplantae</taxon>
        <taxon>Chlorophyta</taxon>
        <taxon>core chlorophytes</taxon>
        <taxon>Chlorophyceae</taxon>
        <taxon>CS clade</taxon>
        <taxon>Chlamydomonadales</taxon>
        <taxon>Volvocaceae</taxon>
        <taxon>Volvox</taxon>
    </lineage>
</organism>
<feature type="region of interest" description="Disordered" evidence="1">
    <location>
        <begin position="103"/>
        <end position="143"/>
    </location>
</feature>
<feature type="non-terminal residue" evidence="2">
    <location>
        <position position="1"/>
    </location>
</feature>
<feature type="compositionally biased region" description="Polar residues" evidence="1">
    <location>
        <begin position="103"/>
        <end position="114"/>
    </location>
</feature>
<proteinExistence type="predicted"/>
<accession>A0A8J4G188</accession>
<evidence type="ECO:0000256" key="1">
    <source>
        <dbReference type="SAM" id="MobiDB-lite"/>
    </source>
</evidence>
<dbReference type="EMBL" id="BNCQ01000001">
    <property type="protein sequence ID" value="GIL94744.1"/>
    <property type="molecule type" value="Genomic_DNA"/>
</dbReference>
<feature type="non-terminal residue" evidence="2">
    <location>
        <position position="300"/>
    </location>
</feature>
<protein>
    <submittedName>
        <fullName evidence="2">Uncharacterized protein</fullName>
    </submittedName>
</protein>
<sequence>PSPFLRCTLPYHRTEVERNGVGVAGGLGVATAWDIASVSCVGSSQATNLETLSSGLQSCPELQELPSQLKPQQLTAKEQRMQECCLREGQHVLQQQQIGPQTCSHLHQQVPSIHSQRHRKDPRQPLLPPPLPPPLQQQKQQYHDRDWCDRVQVGVSGAASGFFPSTPITESEKVSSLAASRHAGGHGGATVPPLELQHQPPPLQSSYVWPRHQRYHLPNAHTQPLPPQLVQQQPWRQYRPLPAMYQHRRPHAAYRMHPYLRPYDSHTRHGVLQVDARQYHVRHREAETTRAEQAHLQQHQ</sequence>
<gene>
    <name evidence="2" type="ORF">Vretimale_711</name>
</gene>
<evidence type="ECO:0000313" key="2">
    <source>
        <dbReference type="EMBL" id="GIL94744.1"/>
    </source>
</evidence>
<comment type="caution">
    <text evidence="2">The sequence shown here is derived from an EMBL/GenBank/DDBJ whole genome shotgun (WGS) entry which is preliminary data.</text>
</comment>
<feature type="compositionally biased region" description="Pro residues" evidence="1">
    <location>
        <begin position="125"/>
        <end position="135"/>
    </location>
</feature>
<reference evidence="2" key="1">
    <citation type="journal article" date="2021" name="Proc. Natl. Acad. Sci. U.S.A.">
        <title>Three genomes in the algal genus Volvox reveal the fate of a haploid sex-determining region after a transition to homothallism.</title>
        <authorList>
            <person name="Yamamoto K."/>
            <person name="Hamaji T."/>
            <person name="Kawai-Toyooka H."/>
            <person name="Matsuzaki R."/>
            <person name="Takahashi F."/>
            <person name="Nishimura Y."/>
            <person name="Kawachi M."/>
            <person name="Noguchi H."/>
            <person name="Minakuchi Y."/>
            <person name="Umen J.G."/>
            <person name="Toyoda A."/>
            <person name="Nozaki H."/>
        </authorList>
    </citation>
    <scope>NUCLEOTIDE SEQUENCE</scope>
    <source>
        <strain evidence="2">NIES-3785</strain>
    </source>
</reference>
<dbReference type="AlphaFoldDB" id="A0A8J4G188"/>
<feature type="region of interest" description="Disordered" evidence="1">
    <location>
        <begin position="173"/>
        <end position="199"/>
    </location>
</feature>
<name>A0A8J4G188_9CHLO</name>
<dbReference type="Proteomes" id="UP000722791">
    <property type="component" value="Unassembled WGS sequence"/>
</dbReference>
<evidence type="ECO:0000313" key="3">
    <source>
        <dbReference type="Proteomes" id="UP000722791"/>
    </source>
</evidence>